<organism evidence="3 4">
    <name type="scientific">Rhamnella rubrinervis</name>
    <dbReference type="NCBI Taxonomy" id="2594499"/>
    <lineage>
        <taxon>Eukaryota</taxon>
        <taxon>Viridiplantae</taxon>
        <taxon>Streptophyta</taxon>
        <taxon>Embryophyta</taxon>
        <taxon>Tracheophyta</taxon>
        <taxon>Spermatophyta</taxon>
        <taxon>Magnoliopsida</taxon>
        <taxon>eudicotyledons</taxon>
        <taxon>Gunneridae</taxon>
        <taxon>Pentapetalae</taxon>
        <taxon>rosids</taxon>
        <taxon>fabids</taxon>
        <taxon>Rosales</taxon>
        <taxon>Rhamnaceae</taxon>
        <taxon>rhamnoid group</taxon>
        <taxon>Rhamneae</taxon>
        <taxon>Rhamnella</taxon>
    </lineage>
</organism>
<protein>
    <recommendedName>
        <fullName evidence="5">Benzyl alcohol O-benzoyltransferase</fullName>
    </recommendedName>
</protein>
<reference evidence="3" key="1">
    <citation type="submission" date="2020-03" db="EMBL/GenBank/DDBJ databases">
        <title>A high-quality chromosome-level genome assembly of a woody plant with both climbing and erect habits, Rhamnella rubrinervis.</title>
        <authorList>
            <person name="Lu Z."/>
            <person name="Yang Y."/>
            <person name="Zhu X."/>
            <person name="Sun Y."/>
        </authorList>
    </citation>
    <scope>NUCLEOTIDE SEQUENCE</scope>
    <source>
        <strain evidence="3">BYM</strain>
        <tissue evidence="3">Leaf</tissue>
    </source>
</reference>
<evidence type="ECO:0000313" key="4">
    <source>
        <dbReference type="Proteomes" id="UP000796880"/>
    </source>
</evidence>
<keyword evidence="4" id="KW-1185">Reference proteome</keyword>
<evidence type="ECO:0008006" key="5">
    <source>
        <dbReference type="Google" id="ProtNLM"/>
    </source>
</evidence>
<dbReference type="InterPro" id="IPR050898">
    <property type="entry name" value="Plant_acyltransferase"/>
</dbReference>
<dbReference type="GO" id="GO:0016740">
    <property type="term" value="F:transferase activity"/>
    <property type="evidence" value="ECO:0007669"/>
    <property type="project" value="UniProtKB-KW"/>
</dbReference>
<dbReference type="GO" id="GO:0009836">
    <property type="term" value="P:fruit ripening, climacteric"/>
    <property type="evidence" value="ECO:0007669"/>
    <property type="project" value="UniProtKB-ARBA"/>
</dbReference>
<accession>A0A8K0MKN7</accession>
<dbReference type="Proteomes" id="UP000796880">
    <property type="component" value="Unassembled WGS sequence"/>
</dbReference>
<evidence type="ECO:0000256" key="2">
    <source>
        <dbReference type="ARBA" id="ARBA00022679"/>
    </source>
</evidence>
<dbReference type="Gene3D" id="3.30.559.10">
    <property type="entry name" value="Chloramphenicol acetyltransferase-like domain"/>
    <property type="match status" value="2"/>
</dbReference>
<name>A0A8K0MKN7_9ROSA</name>
<dbReference type="AlphaFoldDB" id="A0A8K0MKN7"/>
<dbReference type="PANTHER" id="PTHR31147:SF66">
    <property type="entry name" value="OS05G0315700 PROTEIN"/>
    <property type="match status" value="1"/>
</dbReference>
<comment type="caution">
    <text evidence="3">The sequence shown here is derived from an EMBL/GenBank/DDBJ whole genome shotgun (WGS) entry which is preliminary data.</text>
</comment>
<keyword evidence="2" id="KW-0808">Transferase</keyword>
<gene>
    <name evidence="3" type="ORF">FNV43_RR10392</name>
</gene>
<dbReference type="Pfam" id="PF02458">
    <property type="entry name" value="Transferase"/>
    <property type="match status" value="1"/>
</dbReference>
<evidence type="ECO:0000313" key="3">
    <source>
        <dbReference type="EMBL" id="KAF3449661.1"/>
    </source>
</evidence>
<dbReference type="OrthoDB" id="1483986at2759"/>
<sequence length="582" mass="64222">MAPNSSKFFSVSRCEPELVRPVKPAPRRLEKLSDIDDQEGLRFHKSYIFFYKASPSKGKDPVKVVREALSRALVYYFPFAGRIREGDNRKLMVDCDGQGVSFIEADAESTLEQIINGDHAMKLPPCPYIDELLCNVPGSDGILACPLLLIQVTRFRCGGFSFAVRMNHTITDSLGLIQFLTTIGELALDAPTPSQLPVWQREILSARKPPRITCIHHEYSEGLIDNNIVHQSFYFCPNELKTIRSNLPPHLQNRSSTFEILTAFLWKCRTISLQLDPHEVVRVSCMVTARGKQGIEVPSGYYGNAFAFPMVLSEAGLVCEGPLEYALELVKKIRTQTTVEYIRSVTDLMVLRGRPCYTKGVESFIVADMTRIPFGKIDFGWGKPVCSGIARLVPPISYFSRFRNGVSGEEGIVVPIWLPPTDMERSGSIPPIISHSLSEGDNSEALFTSSAFLTLDLRLSVRDFHTLSLCYGRNPLVLRVPVPSSKSNSQPGDLDQNLTIEAPSPIPSVQSIPISVSSILAEEAVAKHPVENRGANMIAHLFNAPVGEDETIVVVGTVGSFGAIMLAGLACKRVLAEEKIRG</sequence>
<evidence type="ECO:0000256" key="1">
    <source>
        <dbReference type="ARBA" id="ARBA00009861"/>
    </source>
</evidence>
<dbReference type="PANTHER" id="PTHR31147">
    <property type="entry name" value="ACYL TRANSFERASE 4"/>
    <property type="match status" value="1"/>
</dbReference>
<proteinExistence type="inferred from homology"/>
<comment type="similarity">
    <text evidence="1">Belongs to the plant acyltransferase family.</text>
</comment>
<dbReference type="EMBL" id="VOIH02000004">
    <property type="protein sequence ID" value="KAF3449661.1"/>
    <property type="molecule type" value="Genomic_DNA"/>
</dbReference>
<dbReference type="InterPro" id="IPR023213">
    <property type="entry name" value="CAT-like_dom_sf"/>
</dbReference>